<feature type="region of interest" description="Disordered" evidence="9">
    <location>
        <begin position="188"/>
        <end position="217"/>
    </location>
</feature>
<dbReference type="FunFam" id="3.10.20.90:FF:000276">
    <property type="entry name" value="40S ribosomal protein S30"/>
    <property type="match status" value="1"/>
</dbReference>
<keyword evidence="8" id="KW-0862">Zinc</keyword>
<keyword evidence="7" id="KW-0833">Ubl conjugation pathway</keyword>
<dbReference type="GO" id="GO:0009893">
    <property type="term" value="P:positive regulation of metabolic process"/>
    <property type="evidence" value="ECO:0007669"/>
    <property type="project" value="UniProtKB-ARBA"/>
</dbReference>
<accession>A0A9J7LQT9</accession>
<evidence type="ECO:0000256" key="8">
    <source>
        <dbReference type="ARBA" id="ARBA00022833"/>
    </source>
</evidence>
<dbReference type="SMART" id="SM00213">
    <property type="entry name" value="UBQ"/>
    <property type="match status" value="1"/>
</dbReference>
<dbReference type="Proteomes" id="UP000001554">
    <property type="component" value="Chromosome 9"/>
</dbReference>
<dbReference type="Gene3D" id="3.10.20.90">
    <property type="entry name" value="Phosphatidylinositol 3-kinase Catalytic Subunit, Chain A, domain 1"/>
    <property type="match status" value="1"/>
</dbReference>
<dbReference type="PRINTS" id="PR00348">
    <property type="entry name" value="UBIQUITIN"/>
</dbReference>
<dbReference type="GeneID" id="118423094"/>
<evidence type="ECO:0000256" key="9">
    <source>
        <dbReference type="SAM" id="MobiDB-lite"/>
    </source>
</evidence>
<reference evidence="12" key="1">
    <citation type="journal article" date="2020" name="Nat. Ecol. Evol.">
        <title>Deeply conserved synteny resolves early events in vertebrate evolution.</title>
        <authorList>
            <person name="Simakov O."/>
            <person name="Marletaz F."/>
            <person name="Yue J.X."/>
            <person name="O'Connell B."/>
            <person name="Jenkins J."/>
            <person name="Brandt A."/>
            <person name="Calef R."/>
            <person name="Tung C.H."/>
            <person name="Huang T.K."/>
            <person name="Schmutz J."/>
            <person name="Satoh N."/>
            <person name="Yu J.K."/>
            <person name="Putnam N.H."/>
            <person name="Green R.E."/>
            <person name="Rokhsar D.S."/>
        </authorList>
    </citation>
    <scope>NUCLEOTIDE SEQUENCE [LARGE SCALE GENOMIC DNA]</scope>
    <source>
        <strain evidence="12">S238N-H82</strain>
    </source>
</reference>
<evidence type="ECO:0000259" key="10">
    <source>
        <dbReference type="PROSITE" id="PS50053"/>
    </source>
</evidence>
<dbReference type="GO" id="GO:0008270">
    <property type="term" value="F:zinc ion binding"/>
    <property type="evidence" value="ECO:0007669"/>
    <property type="project" value="UniProtKB-KW"/>
</dbReference>
<dbReference type="PANTHER" id="PTHR10666">
    <property type="entry name" value="UBIQUITIN"/>
    <property type="match status" value="1"/>
</dbReference>
<feature type="domain" description="RING-type" evidence="11">
    <location>
        <begin position="201"/>
        <end position="430"/>
    </location>
</feature>
<evidence type="ECO:0000256" key="6">
    <source>
        <dbReference type="ARBA" id="ARBA00022771"/>
    </source>
</evidence>
<feature type="compositionally biased region" description="Basic and acidic residues" evidence="9">
    <location>
        <begin position="51"/>
        <end position="63"/>
    </location>
</feature>
<name>A0A9J7LQT9_BRAFL</name>
<dbReference type="SUPFAM" id="SSF57850">
    <property type="entry name" value="RING/U-box"/>
    <property type="match status" value="2"/>
</dbReference>
<evidence type="ECO:0000256" key="2">
    <source>
        <dbReference type="ARBA" id="ARBA00022553"/>
    </source>
</evidence>
<dbReference type="AlphaFoldDB" id="A0A9J7LQT9"/>
<keyword evidence="12" id="KW-1185">Reference proteome</keyword>
<evidence type="ECO:0000256" key="7">
    <source>
        <dbReference type="ARBA" id="ARBA00022786"/>
    </source>
</evidence>
<evidence type="ECO:0000313" key="12">
    <source>
        <dbReference type="Proteomes" id="UP000001554"/>
    </source>
</evidence>
<dbReference type="Gene3D" id="1.20.120.1750">
    <property type="match status" value="1"/>
</dbReference>
<dbReference type="PROSITE" id="PS51873">
    <property type="entry name" value="TRIAD"/>
    <property type="match status" value="1"/>
</dbReference>
<evidence type="ECO:0000313" key="13">
    <source>
        <dbReference type="RefSeq" id="XP_035686973.1"/>
    </source>
</evidence>
<dbReference type="CDD" id="cd20336">
    <property type="entry name" value="Rcat_RBR"/>
    <property type="match status" value="1"/>
</dbReference>
<evidence type="ECO:0000259" key="11">
    <source>
        <dbReference type="PROSITE" id="PS51873"/>
    </source>
</evidence>
<dbReference type="InterPro" id="IPR000626">
    <property type="entry name" value="Ubiquitin-like_dom"/>
</dbReference>
<dbReference type="InterPro" id="IPR029071">
    <property type="entry name" value="Ubiquitin-like_domsf"/>
</dbReference>
<dbReference type="InterPro" id="IPR044066">
    <property type="entry name" value="TRIAD_supradom"/>
</dbReference>
<sequence length="454" mass="50572">MEEDMDGEGTGDHVPQQRDHEVSPRGDHAPQQGGHSPQNEEHVLHDLSPPDEDHGPQDGDHGPQDGNHASQDGEHSPQDEEHGPQDEEHVPNDGSSEESGGGGGNRMWQVFVVGLEGKTTTINIHKDATVDELIRKISRRNGIPPDAQRVLYTTKQLEYGHGYRLSHYNIQNQSVLFVVLRLQGGSNADVSQNTPEENTDFDAPSMTSGDGDPDTSPLRMSCGHTITKDKLYTYCRDALRAGKYIFQCPHISKTTREHCGKEWTFREVRRHAGLTLKQRQDCEFAISENYLFEGMPSMGIQRCPSCQSYCERISKYGKRVVCSNCSIHFCWYCLREFDGRGADDCGNRDCRSEDKRLRILRKCKQRSIVGVANCPSIRACVACGILIKYDKACKHMTCMCGQKFCFICLEPAVRGKYQCGTFNSRCEVAVVQKTIPSMGGTVQARAGRPSTGEG</sequence>
<keyword evidence="2" id="KW-0597">Phosphoprotein</keyword>
<evidence type="ECO:0000256" key="4">
    <source>
        <dbReference type="ARBA" id="ARBA00022723"/>
    </source>
</evidence>
<dbReference type="KEGG" id="bfo:118423094"/>
<feature type="domain" description="Ubiquitin-like" evidence="10">
    <location>
        <begin position="108"/>
        <end position="185"/>
    </location>
</feature>
<dbReference type="RefSeq" id="XP_035686973.1">
    <property type="nucleotide sequence ID" value="XM_035831080.1"/>
</dbReference>
<reference evidence="13" key="2">
    <citation type="submission" date="2025-08" db="UniProtKB">
        <authorList>
            <consortium name="RefSeq"/>
        </authorList>
    </citation>
    <scope>IDENTIFICATION</scope>
    <source>
        <strain evidence="13">S238N-H82</strain>
        <tissue evidence="13">Testes</tissue>
    </source>
</reference>
<feature type="region of interest" description="Disordered" evidence="9">
    <location>
        <begin position="1"/>
        <end position="106"/>
    </location>
</feature>
<dbReference type="GO" id="GO:0016740">
    <property type="term" value="F:transferase activity"/>
    <property type="evidence" value="ECO:0007669"/>
    <property type="project" value="UniProtKB-KW"/>
</dbReference>
<dbReference type="SUPFAM" id="SSF54236">
    <property type="entry name" value="Ubiquitin-like"/>
    <property type="match status" value="1"/>
</dbReference>
<feature type="compositionally biased region" description="Basic and acidic residues" evidence="9">
    <location>
        <begin position="71"/>
        <end position="91"/>
    </location>
</feature>
<dbReference type="InterPro" id="IPR019956">
    <property type="entry name" value="Ubiquitin_dom"/>
</dbReference>
<evidence type="ECO:0000256" key="1">
    <source>
        <dbReference type="ARBA" id="ARBA00004906"/>
    </source>
</evidence>
<proteinExistence type="predicted"/>
<evidence type="ECO:0000256" key="3">
    <source>
        <dbReference type="ARBA" id="ARBA00022679"/>
    </source>
</evidence>
<dbReference type="InterPro" id="IPR050158">
    <property type="entry name" value="Ubiquitin_ubiquitin-like"/>
</dbReference>
<comment type="pathway">
    <text evidence="1">Protein modification; protein ubiquitination.</text>
</comment>
<organism evidence="12 13">
    <name type="scientific">Branchiostoma floridae</name>
    <name type="common">Florida lancelet</name>
    <name type="synonym">Amphioxus</name>
    <dbReference type="NCBI Taxonomy" id="7739"/>
    <lineage>
        <taxon>Eukaryota</taxon>
        <taxon>Metazoa</taxon>
        <taxon>Chordata</taxon>
        <taxon>Cephalochordata</taxon>
        <taxon>Leptocardii</taxon>
        <taxon>Amphioxiformes</taxon>
        <taxon>Branchiostomatidae</taxon>
        <taxon>Branchiostoma</taxon>
    </lineage>
</organism>
<dbReference type="PROSITE" id="PS50053">
    <property type="entry name" value="UBIQUITIN_2"/>
    <property type="match status" value="1"/>
</dbReference>
<protein>
    <submittedName>
        <fullName evidence="13">Uncharacterized protein LOC118423094</fullName>
    </submittedName>
</protein>
<feature type="compositionally biased region" description="Basic and acidic residues" evidence="9">
    <location>
        <begin position="15"/>
        <end position="28"/>
    </location>
</feature>
<dbReference type="OrthoDB" id="419317at2759"/>
<keyword evidence="3" id="KW-0808">Transferase</keyword>
<dbReference type="Pfam" id="PF00240">
    <property type="entry name" value="ubiquitin"/>
    <property type="match status" value="1"/>
</dbReference>
<keyword evidence="5" id="KW-0677">Repeat</keyword>
<gene>
    <name evidence="13" type="primary">LOC118423094</name>
</gene>
<keyword evidence="6" id="KW-0863">Zinc-finger</keyword>
<keyword evidence="4" id="KW-0479">Metal-binding</keyword>
<evidence type="ECO:0000256" key="5">
    <source>
        <dbReference type="ARBA" id="ARBA00022737"/>
    </source>
</evidence>
<dbReference type="OMA" id="EPFECAI"/>